<dbReference type="Proteomes" id="UP000314294">
    <property type="component" value="Unassembled WGS sequence"/>
</dbReference>
<dbReference type="OrthoDB" id="660555at2759"/>
<dbReference type="EMBL" id="SRLO01018429">
    <property type="protein sequence ID" value="TNN23452.1"/>
    <property type="molecule type" value="Genomic_DNA"/>
</dbReference>
<name>A0A4Z2E529_9TELE</name>
<organism evidence="1 2">
    <name type="scientific">Liparis tanakae</name>
    <name type="common">Tanaka's snailfish</name>
    <dbReference type="NCBI Taxonomy" id="230148"/>
    <lineage>
        <taxon>Eukaryota</taxon>
        <taxon>Metazoa</taxon>
        <taxon>Chordata</taxon>
        <taxon>Craniata</taxon>
        <taxon>Vertebrata</taxon>
        <taxon>Euteleostomi</taxon>
        <taxon>Actinopterygii</taxon>
        <taxon>Neopterygii</taxon>
        <taxon>Teleostei</taxon>
        <taxon>Neoteleostei</taxon>
        <taxon>Acanthomorphata</taxon>
        <taxon>Eupercaria</taxon>
        <taxon>Perciformes</taxon>
        <taxon>Cottioidei</taxon>
        <taxon>Cottales</taxon>
        <taxon>Liparidae</taxon>
        <taxon>Liparis</taxon>
    </lineage>
</organism>
<protein>
    <submittedName>
        <fullName evidence="1">Leucine-rich repeat and calponin y domain-containing protein 2</fullName>
    </submittedName>
</protein>
<proteinExistence type="predicted"/>
<reference evidence="1 2" key="1">
    <citation type="submission" date="2019-03" db="EMBL/GenBank/DDBJ databases">
        <title>First draft genome of Liparis tanakae, snailfish: a comprehensive survey of snailfish specific genes.</title>
        <authorList>
            <person name="Kim W."/>
            <person name="Song I."/>
            <person name="Jeong J.-H."/>
            <person name="Kim D."/>
            <person name="Kim S."/>
            <person name="Ryu S."/>
            <person name="Song J.Y."/>
            <person name="Lee S.K."/>
        </authorList>
    </citation>
    <scope>NUCLEOTIDE SEQUENCE [LARGE SCALE GENOMIC DNA]</scope>
    <source>
        <tissue evidence="1">Muscle</tissue>
    </source>
</reference>
<keyword evidence="2" id="KW-1185">Reference proteome</keyword>
<dbReference type="AlphaFoldDB" id="A0A4Z2E529"/>
<sequence length="113" mass="12363">MELTGPSHPHAWSSCVLSWGTSSFSLVSSTTHPLCAFCASQICLKGKVHIFKYLNIQACRTDKKPDTLDLPSLGKRCLPQPLTDSLHSQVSETARADALSLLSKMDSVKGYRK</sequence>
<comment type="caution">
    <text evidence="1">The sequence shown here is derived from an EMBL/GenBank/DDBJ whole genome shotgun (WGS) entry which is preliminary data.</text>
</comment>
<evidence type="ECO:0000313" key="2">
    <source>
        <dbReference type="Proteomes" id="UP000314294"/>
    </source>
</evidence>
<evidence type="ECO:0000313" key="1">
    <source>
        <dbReference type="EMBL" id="TNN23452.1"/>
    </source>
</evidence>
<accession>A0A4Z2E529</accession>
<gene>
    <name evidence="1" type="primary">Lrch2</name>
    <name evidence="1" type="ORF">EYF80_066427</name>
</gene>